<dbReference type="Gene3D" id="3.30.160.60">
    <property type="entry name" value="Classic Zinc Finger"/>
    <property type="match status" value="3"/>
</dbReference>
<dbReference type="SUPFAM" id="SSF57667">
    <property type="entry name" value="beta-beta-alpha zinc fingers"/>
    <property type="match status" value="2"/>
</dbReference>
<sequence>METEADGENHHNQVQSRSTKVSMSGADGGEEKKKYQCHVCHKKFRTKWDLTRHIRVHTGEKPFSCSYCEKTFSLKMKHKRTHTGERPYSCQICEKNTLKHPTLKHFSLFLKLSVYSVESKINLHVVYNKPFKIVLLLTL</sequence>
<comment type="subcellular location">
    <subcellularLocation>
        <location evidence="1">Nucleus</location>
    </subcellularLocation>
</comment>
<dbReference type="PANTHER" id="PTHR16515">
    <property type="entry name" value="PR DOMAIN ZINC FINGER PROTEIN"/>
    <property type="match status" value="1"/>
</dbReference>
<evidence type="ECO:0000313" key="11">
    <source>
        <dbReference type="Proteomes" id="UP000694523"/>
    </source>
</evidence>
<dbReference type="GO" id="GO:0008270">
    <property type="term" value="F:zinc ion binding"/>
    <property type="evidence" value="ECO:0007669"/>
    <property type="project" value="UniProtKB-KW"/>
</dbReference>
<dbReference type="PROSITE" id="PS50157">
    <property type="entry name" value="ZINC_FINGER_C2H2_2"/>
    <property type="match status" value="2"/>
</dbReference>
<evidence type="ECO:0000256" key="3">
    <source>
        <dbReference type="ARBA" id="ARBA00022737"/>
    </source>
</evidence>
<name>A0A8C6T5W9_9GOBI</name>
<feature type="region of interest" description="Disordered" evidence="8">
    <location>
        <begin position="1"/>
        <end position="29"/>
    </location>
</feature>
<keyword evidence="4 7" id="KW-0863">Zinc-finger</keyword>
<keyword evidence="6" id="KW-0539">Nucleus</keyword>
<keyword evidence="5" id="KW-0862">Zinc</keyword>
<keyword evidence="11" id="KW-1185">Reference proteome</keyword>
<evidence type="ECO:0000256" key="5">
    <source>
        <dbReference type="ARBA" id="ARBA00022833"/>
    </source>
</evidence>
<dbReference type="SMART" id="SM00355">
    <property type="entry name" value="ZnF_C2H2"/>
    <property type="match status" value="2"/>
</dbReference>
<dbReference type="PROSITE" id="PS00028">
    <property type="entry name" value="ZINC_FINGER_C2H2_1"/>
    <property type="match status" value="1"/>
</dbReference>
<keyword evidence="2" id="KW-0479">Metal-binding</keyword>
<dbReference type="FunFam" id="3.30.160.60:FF:001573">
    <property type="entry name" value="Zinc finger protein 407"/>
    <property type="match status" value="1"/>
</dbReference>
<protein>
    <recommendedName>
        <fullName evidence="9">C2H2-type domain-containing protein</fullName>
    </recommendedName>
</protein>
<dbReference type="InterPro" id="IPR050331">
    <property type="entry name" value="Zinc_finger"/>
</dbReference>
<feature type="domain" description="C2H2-type" evidence="9">
    <location>
        <begin position="63"/>
        <end position="87"/>
    </location>
</feature>
<evidence type="ECO:0000256" key="8">
    <source>
        <dbReference type="SAM" id="MobiDB-lite"/>
    </source>
</evidence>
<dbReference type="Pfam" id="PF00096">
    <property type="entry name" value="zf-C2H2"/>
    <property type="match status" value="1"/>
</dbReference>
<dbReference type="GO" id="GO:0010468">
    <property type="term" value="P:regulation of gene expression"/>
    <property type="evidence" value="ECO:0007669"/>
    <property type="project" value="TreeGrafter"/>
</dbReference>
<evidence type="ECO:0000313" key="10">
    <source>
        <dbReference type="Ensembl" id="ENSNMLP00000014902.1"/>
    </source>
</evidence>
<feature type="compositionally biased region" description="Polar residues" evidence="8">
    <location>
        <begin position="12"/>
        <end position="22"/>
    </location>
</feature>
<evidence type="ECO:0000256" key="2">
    <source>
        <dbReference type="ARBA" id="ARBA00022723"/>
    </source>
</evidence>
<dbReference type="GO" id="GO:0005634">
    <property type="term" value="C:nucleus"/>
    <property type="evidence" value="ECO:0007669"/>
    <property type="project" value="UniProtKB-SubCell"/>
</dbReference>
<dbReference type="Proteomes" id="UP000694523">
    <property type="component" value="Unplaced"/>
</dbReference>
<evidence type="ECO:0000259" key="9">
    <source>
        <dbReference type="PROSITE" id="PS50157"/>
    </source>
</evidence>
<reference evidence="10" key="1">
    <citation type="submission" date="2025-08" db="UniProtKB">
        <authorList>
            <consortium name="Ensembl"/>
        </authorList>
    </citation>
    <scope>IDENTIFICATION</scope>
</reference>
<keyword evidence="3" id="KW-0677">Repeat</keyword>
<evidence type="ECO:0000256" key="6">
    <source>
        <dbReference type="ARBA" id="ARBA00023242"/>
    </source>
</evidence>
<reference evidence="10" key="2">
    <citation type="submission" date="2025-09" db="UniProtKB">
        <authorList>
            <consortium name="Ensembl"/>
        </authorList>
    </citation>
    <scope>IDENTIFICATION</scope>
</reference>
<dbReference type="PANTHER" id="PTHR16515:SF66">
    <property type="entry name" value="C2H2-TYPE DOMAIN-CONTAINING PROTEIN"/>
    <property type="match status" value="1"/>
</dbReference>
<dbReference type="Ensembl" id="ENSNMLT00000016750.1">
    <property type="protein sequence ID" value="ENSNMLP00000014902.1"/>
    <property type="gene ID" value="ENSNMLG00000009919.1"/>
</dbReference>
<evidence type="ECO:0000256" key="4">
    <source>
        <dbReference type="ARBA" id="ARBA00022771"/>
    </source>
</evidence>
<dbReference type="InterPro" id="IPR036236">
    <property type="entry name" value="Znf_C2H2_sf"/>
</dbReference>
<dbReference type="InterPro" id="IPR013087">
    <property type="entry name" value="Znf_C2H2_type"/>
</dbReference>
<organism evidence="10 11">
    <name type="scientific">Neogobius melanostomus</name>
    <name type="common">round goby</name>
    <dbReference type="NCBI Taxonomy" id="47308"/>
    <lineage>
        <taxon>Eukaryota</taxon>
        <taxon>Metazoa</taxon>
        <taxon>Chordata</taxon>
        <taxon>Craniata</taxon>
        <taxon>Vertebrata</taxon>
        <taxon>Euteleostomi</taxon>
        <taxon>Actinopterygii</taxon>
        <taxon>Neopterygii</taxon>
        <taxon>Teleostei</taxon>
        <taxon>Neoteleostei</taxon>
        <taxon>Acanthomorphata</taxon>
        <taxon>Gobiaria</taxon>
        <taxon>Gobiiformes</taxon>
        <taxon>Gobioidei</taxon>
        <taxon>Gobiidae</taxon>
        <taxon>Benthophilinae</taxon>
        <taxon>Neogobiini</taxon>
        <taxon>Neogobius</taxon>
    </lineage>
</organism>
<accession>A0A8C6T5W9</accession>
<proteinExistence type="predicted"/>
<feature type="domain" description="C2H2-type" evidence="9">
    <location>
        <begin position="35"/>
        <end position="62"/>
    </location>
</feature>
<dbReference type="AlphaFoldDB" id="A0A8C6T5W9"/>
<evidence type="ECO:0000256" key="1">
    <source>
        <dbReference type="ARBA" id="ARBA00004123"/>
    </source>
</evidence>
<evidence type="ECO:0000256" key="7">
    <source>
        <dbReference type="PROSITE-ProRule" id="PRU00042"/>
    </source>
</evidence>